<dbReference type="InterPro" id="IPR021668">
    <property type="entry name" value="TAN"/>
</dbReference>
<dbReference type="InterPro" id="IPR011009">
    <property type="entry name" value="Kinase-like_dom_sf"/>
</dbReference>
<comment type="catalytic activity">
    <reaction evidence="11">
        <text>L-threonyl-[protein] + ATP = O-phospho-L-threonyl-[protein] + ADP + H(+)</text>
        <dbReference type="Rhea" id="RHEA:46608"/>
        <dbReference type="Rhea" id="RHEA-COMP:11060"/>
        <dbReference type="Rhea" id="RHEA-COMP:11605"/>
        <dbReference type="ChEBI" id="CHEBI:15378"/>
        <dbReference type="ChEBI" id="CHEBI:30013"/>
        <dbReference type="ChEBI" id="CHEBI:30616"/>
        <dbReference type="ChEBI" id="CHEBI:61977"/>
        <dbReference type="ChEBI" id="CHEBI:456216"/>
        <dbReference type="EC" id="2.7.11.1"/>
    </reaction>
</comment>
<dbReference type="PROSITE" id="PS51190">
    <property type="entry name" value="FATC"/>
    <property type="match status" value="1"/>
</dbReference>
<dbReference type="SUPFAM" id="SSF56112">
    <property type="entry name" value="Protein kinase-like (PK-like)"/>
    <property type="match status" value="1"/>
</dbReference>
<dbReference type="GO" id="GO:0005524">
    <property type="term" value="F:ATP binding"/>
    <property type="evidence" value="ECO:0007669"/>
    <property type="project" value="UniProtKB-KW"/>
</dbReference>
<keyword evidence="6" id="KW-0547">Nucleotide-binding</keyword>
<feature type="domain" description="FATC" evidence="14">
    <location>
        <begin position="2997"/>
        <end position="3029"/>
    </location>
</feature>
<reference evidence="16" key="1">
    <citation type="submission" date="2025-08" db="UniProtKB">
        <authorList>
            <consortium name="RefSeq"/>
        </authorList>
    </citation>
    <scope>IDENTIFICATION</scope>
    <source>
        <tissue evidence="16">Whole sample</tissue>
    </source>
</reference>
<dbReference type="PROSITE" id="PS51189">
    <property type="entry name" value="FAT"/>
    <property type="match status" value="1"/>
</dbReference>
<keyword evidence="15" id="KW-1185">Reference proteome</keyword>
<feature type="domain" description="PI3K/PI4K catalytic" evidence="12">
    <location>
        <begin position="2649"/>
        <end position="2968"/>
    </location>
</feature>
<dbReference type="Pfam" id="PF02260">
    <property type="entry name" value="FATC"/>
    <property type="match status" value="1"/>
</dbReference>
<dbReference type="InterPro" id="IPR038980">
    <property type="entry name" value="ATM_plant"/>
</dbReference>
<dbReference type="CDD" id="cd05171">
    <property type="entry name" value="PIKKc_ATM"/>
    <property type="match status" value="1"/>
</dbReference>
<dbReference type="InterPro" id="IPR018936">
    <property type="entry name" value="PI3/4_kinase_CS"/>
</dbReference>
<evidence type="ECO:0000256" key="7">
    <source>
        <dbReference type="ARBA" id="ARBA00022763"/>
    </source>
</evidence>
<keyword evidence="5" id="KW-0808">Transferase</keyword>
<keyword evidence="8" id="KW-0418">Kinase</keyword>
<evidence type="ECO:0000256" key="11">
    <source>
        <dbReference type="ARBA" id="ARBA00047899"/>
    </source>
</evidence>
<dbReference type="InterPro" id="IPR044107">
    <property type="entry name" value="PIKKc_ATM"/>
</dbReference>
<keyword evidence="9" id="KW-0067">ATP-binding</keyword>
<evidence type="ECO:0000256" key="6">
    <source>
        <dbReference type="ARBA" id="ARBA00022741"/>
    </source>
</evidence>
<comment type="similarity">
    <text evidence="2">Belongs to the PI3/PI4-kinase family. ATM subfamily.</text>
</comment>
<name>A0A8B8EPS9_CRAVI</name>
<dbReference type="OrthoDB" id="381190at2759"/>
<dbReference type="SMART" id="SM01343">
    <property type="entry name" value="FATC"/>
    <property type="match status" value="1"/>
</dbReference>
<evidence type="ECO:0000256" key="8">
    <source>
        <dbReference type="ARBA" id="ARBA00022777"/>
    </source>
</evidence>
<dbReference type="Pfam" id="PF00454">
    <property type="entry name" value="PI3_PI4_kinase"/>
    <property type="match status" value="1"/>
</dbReference>
<dbReference type="GO" id="GO:0006281">
    <property type="term" value="P:DNA repair"/>
    <property type="evidence" value="ECO:0007669"/>
    <property type="project" value="InterPro"/>
</dbReference>
<dbReference type="Proteomes" id="UP000694844">
    <property type="component" value="Chromosome 5"/>
</dbReference>
<dbReference type="InterPro" id="IPR003151">
    <property type="entry name" value="PIK-rel_kinase_FAT"/>
</dbReference>
<evidence type="ECO:0000313" key="16">
    <source>
        <dbReference type="RefSeq" id="XP_022341813.1"/>
    </source>
</evidence>
<dbReference type="Pfam" id="PF02259">
    <property type="entry name" value="FAT"/>
    <property type="match status" value="1"/>
</dbReference>
<dbReference type="InterPro" id="IPR003152">
    <property type="entry name" value="FATC_dom"/>
</dbReference>
<evidence type="ECO:0000256" key="10">
    <source>
        <dbReference type="ARBA" id="ARBA00023242"/>
    </source>
</evidence>
<evidence type="ECO:0000313" key="15">
    <source>
        <dbReference type="Proteomes" id="UP000694844"/>
    </source>
</evidence>
<keyword evidence="4" id="KW-0723">Serine/threonine-protein kinase</keyword>
<accession>A0A8B8EPS9</accession>
<evidence type="ECO:0000259" key="13">
    <source>
        <dbReference type="PROSITE" id="PS51189"/>
    </source>
</evidence>
<evidence type="ECO:0000259" key="12">
    <source>
        <dbReference type="PROSITE" id="PS50290"/>
    </source>
</evidence>
<dbReference type="Pfam" id="PF11640">
    <property type="entry name" value="TAN"/>
    <property type="match status" value="1"/>
</dbReference>
<evidence type="ECO:0000256" key="5">
    <source>
        <dbReference type="ARBA" id="ARBA00022679"/>
    </source>
</evidence>
<dbReference type="PANTHER" id="PTHR37079:SF4">
    <property type="entry name" value="SERINE_THREONINE-PROTEIN KINASE ATM"/>
    <property type="match status" value="1"/>
</dbReference>
<keyword evidence="7" id="KW-0227">DNA damage</keyword>
<dbReference type="RefSeq" id="XP_022341813.1">
    <property type="nucleotide sequence ID" value="XM_022486105.1"/>
</dbReference>
<dbReference type="KEGG" id="cvn:111135770"/>
<dbReference type="SMART" id="SM00146">
    <property type="entry name" value="PI3Kc"/>
    <property type="match status" value="1"/>
</dbReference>
<dbReference type="PROSITE" id="PS50290">
    <property type="entry name" value="PI3_4_KINASE_3"/>
    <property type="match status" value="1"/>
</dbReference>
<dbReference type="FunFam" id="3.30.1010.10:FF:000015">
    <property type="entry name" value="Serine-protein kinase ATM"/>
    <property type="match status" value="1"/>
</dbReference>
<dbReference type="GO" id="GO:0005634">
    <property type="term" value="C:nucleus"/>
    <property type="evidence" value="ECO:0007669"/>
    <property type="project" value="UniProtKB-SubCell"/>
</dbReference>
<evidence type="ECO:0000256" key="3">
    <source>
        <dbReference type="ARBA" id="ARBA00012513"/>
    </source>
</evidence>
<evidence type="ECO:0000259" key="14">
    <source>
        <dbReference type="PROSITE" id="PS51190"/>
    </source>
</evidence>
<dbReference type="InterPro" id="IPR014009">
    <property type="entry name" value="PIK_FAT"/>
</dbReference>
<feature type="domain" description="FAT" evidence="13">
    <location>
        <begin position="1905"/>
        <end position="2528"/>
    </location>
</feature>
<protein>
    <recommendedName>
        <fullName evidence="3">non-specific serine/threonine protein kinase</fullName>
        <ecNumber evidence="3">2.7.11.1</ecNumber>
    </recommendedName>
</protein>
<evidence type="ECO:0000256" key="4">
    <source>
        <dbReference type="ARBA" id="ARBA00022527"/>
    </source>
</evidence>
<dbReference type="GeneID" id="111135770"/>
<evidence type="ECO:0000256" key="1">
    <source>
        <dbReference type="ARBA" id="ARBA00004123"/>
    </source>
</evidence>
<dbReference type="EC" id="2.7.11.1" evidence="3"/>
<gene>
    <name evidence="16" type="primary">LOC111135770</name>
</gene>
<dbReference type="PROSITE" id="PS00915">
    <property type="entry name" value="PI3_4_KINASE_1"/>
    <property type="match status" value="1"/>
</dbReference>
<organism evidence="15 16">
    <name type="scientific">Crassostrea virginica</name>
    <name type="common">Eastern oyster</name>
    <dbReference type="NCBI Taxonomy" id="6565"/>
    <lineage>
        <taxon>Eukaryota</taxon>
        <taxon>Metazoa</taxon>
        <taxon>Spiralia</taxon>
        <taxon>Lophotrochozoa</taxon>
        <taxon>Mollusca</taxon>
        <taxon>Bivalvia</taxon>
        <taxon>Autobranchia</taxon>
        <taxon>Pteriomorphia</taxon>
        <taxon>Ostreida</taxon>
        <taxon>Ostreoidea</taxon>
        <taxon>Ostreidae</taxon>
        <taxon>Crassostrea</taxon>
    </lineage>
</organism>
<dbReference type="PANTHER" id="PTHR37079">
    <property type="entry name" value="SERINE/THREONINE-PROTEIN KINASE ATM"/>
    <property type="match status" value="1"/>
</dbReference>
<evidence type="ECO:0000256" key="2">
    <source>
        <dbReference type="ARBA" id="ARBA00010769"/>
    </source>
</evidence>
<evidence type="ECO:0000256" key="9">
    <source>
        <dbReference type="ARBA" id="ARBA00022840"/>
    </source>
</evidence>
<sequence length="3029" mass="346785">MDNLSDVILCCRELSCEKATERKKSLEKLKNLLNKKSVLSSLDNNTQHKRDRGSERNTLTWDEIIREVHSYVYLETQLLQRAKEPQSATAKTNREKKKQEIGGVFKFVVRLAENRGPRLRATQLVKQITEVLRDEFMLSAYGLDYSSVLLKNVLTVRKYCSEIGVKTWHELITLFCKLYGDPECGLDKILLSRILQALISAAAVLCDLRPKKLLAFFTEVFKEIRNEKRIAVIDHVISAANTFVLSIAQNSRSQVCKFGESICINMLYLWENRPSKMLKEEILVFLRTQMAAHHPGGSRRDDDGSFAYDWDDWESLLRKLYELFYMDLQHQNTRTRFTASSKEINLPENYLELIVDICNQLFLENVSSIDVTQLSTQPGPGTKKRRLESGWCYVLEFLSDREQHVQMIPWIQLVTRFVEKYPQNFPQEQIAPYLATIANQIGDFKRVEVIHHLMLCAKSFIDMWNMHSGMSDHEETLKKISLSALRCVSVYQADDSAYRLLTSMAEKEMVIEPEMWNLFLPSVSRPTNNAVQFLNTYLTRYKIPEHYRNHLTSLLAQTSGEGELQSYPLRKQLLGWLFPERSQYLNLSTGLTSDRKADPREISHLVALLLLKNQRDVPNYNCPELSHCSDSLFLDLEHLYLQTSNKFEIENDEVGGKSDNLCSFKGSVLCDLYDTVLNLFKAETTVLNEVTDCDLNHLETLSWYICMLGNFVLWLVRYKLGPVGAITGDGWMECIKNMLRKLGKNVKLLTSSENCPVAGRILTNLQWTLLSLEDLTSDEEYFVALKLRALMPASIIKEFENFVVEKSKAVNGDISMATGRSHAMHGAGDFDDFDMENSMQIDEDQDDFMDDGFAESQESDVTETQGKALKFILDGSQFTEKQILHLEIARTLCIWCGVDSPVHRRKLRIEMDVDQSFIKSKLVKVLEKVESHKGFDLSLLKLIIKILTSSYQHISEENLSSMITALRFVAKAQKHDQEICCLCLELLCELVPHLQSSEEMVSPSLAESREAALVLLSAFLNLPFEKCPEKMRLEMAKCMVQFIKADPDQNWASVSIPGSTEKVPVAKEIVGYLGDLSHAVRMYCAKAIQGLFICKDIPCDRVVQDQCFDSIYSEIMELLNLQDNLSVERAMDERTNRVGSSLSTLVYIVCASPVCEKKALFAFCQLTKVRNIETEKIRMILRKLAKVQGFESGSSYIQTYLPYLVHQWLCLQYSMDDFPFQMAFCDSRQDFYREHYEVLITELVMFKEVDTAKRVVATLNRDWLEVLKLCIPKIVVFILPQFAASRSGETSNEQVKKRTAHATACYDLLAEQVTKEVVDKSIVSNLDIIVVNILLCLYDREEDEFIKTPIIRNLDPEPNPPCYNLYKTQSTLDYLTSNFQGNRSLGKVLSRTPDSLQKILEQLSLRLFTDHRLHEKRRLLLMYRLVCRMLLRDFDGGLGENFVYILREMIHRLVYLLQDMRKQKEIRNEEMHANNISCMALEMLHDILKKAVMVNEKEVGKYLKFIINSLVPFTDLSPLLCEQVKNLLKMLILDNKKALKAAIALLDPFPDQEVFGPFTAAYNEIRLSHGPTSLCRVISNYLSEDEKMLTMEHSKEGLHFLSHELASKTDEFSEIVESEQGKQGGLLSRLVMRLVKHSQLLQDSQALHAITRCLGILGPVDLMVLALPSSLPESKGNFAHLVRVIEQLDRYLIDQDMRTVHATSQVLKTMFSSQTGKELVEAVRSSDAAEILLSLQPFLPKTKSNVISEDIPKTSFEELSSAINKDDLWWDTALSHDVWVIQLTSALLTSGAVSNPLLFYLKPLCLLRSKFCEFLLPLLIHDILDSSNGHCQEVLSRQISKFFWQHCHQSSSQTQGETSVCLNKESIKTMLEVINYLRQQTRTQQGRKPLTVWDNNFWLDVNYLHIAKAALYCSAHFSSVLYAEIWCNCHRQQQEETSRRSSALYEEVTQSFTQDSQVDSLSSDSEGVTLNVQDLLLEAYRQIGDPDGVYGCGAGRLADPVSRIRMYEHEGQWEKAVITYDIRLQQHSTDQEVDLLKALDSFGSEQLLDNYLENYPKSKTGEIRNLIFKSAIKVGKWDLNVEESPSGSACGFTEALYRSLSSLKDSQFSLVSSSLDIARMNAVERLQKASVESCRCLYPILSDLKCVSQIEQAVSTVTNSESGSLKEMLTGWTQDKLFSSEFEYVEPIYNIRCSVLQVLPAQSDTVQVCMQKELLDLSRLAVQNNRHLVAERVVSRLKSFETSDFNLQVEKLIEEANLFWARGEQNIANHMMKKLLKMVEQNQESNFEATKLYPRLLSLYGNWLAETHSENPNVIMEDYLEKTVGLLESLEEKGEVILDAYLSLARFADGQYQHIVNYMKSSTYEAKQTLMFKAKKEMARILQLGESEEDLLKKDRYYKTLYKQSAIDQSELNAMQEDRDRFLHQAVQNYIKCLQLGDKHDIRIFRLVSLWFSNPTSTSISELIMLNIENIKSFKFLSLMYQLCARMDTKPQADQTPTLQKALIKIIHRTAVDHPHHSLFCIFALANAKRDFELLRKNTASKSRLSKNSQGSDSENEGRIEAAKNLLSQLKNDRRVSGLVKNMETLCDAYIQLANYNVSQYRNETKAINLDKRLWIMQLKEMDNLAIPTDNIPIDPSGDYKSIVTFKRFEPIFKLAGGINLPKIVTCVGSDGRDRRQLVKGQDDLRQDAIMQQVFEMLNTLLHKNQETRKRNLSVRQYKVIPLSQRSGVLEWCEGTLPMGLYLIGEKNEATGAHKRFRPQDSTAFACRKKMAEAAQLPLKDKLRNFLEACAKFQPVMRYFFMEKFSQPSVWFERRLAYTKSVSTTSIVGYILGLGDRHVQNILIDTNTAELVHIDLGIAFEQGRILPTPETVPFRLTRDIIDGMGVCGVEGTFRRCCEKTMELMHTHKEAILTILEVLLYDPLNNWTISPQKAAALQSRRDRMDTETSELNVTKDILMDIDNTSTSGQQDSQESVNKLAERVLLRLHQKLQGYEEGVQLSVAGQVNNLIQEARDPKNLCKLFPGWQPYI</sequence>
<dbReference type="SMART" id="SM01342">
    <property type="entry name" value="TAN"/>
    <property type="match status" value="1"/>
</dbReference>
<proteinExistence type="inferred from homology"/>
<dbReference type="InterPro" id="IPR000403">
    <property type="entry name" value="PI3/4_kinase_cat_dom"/>
</dbReference>
<dbReference type="Gene3D" id="1.10.1070.11">
    <property type="entry name" value="Phosphatidylinositol 3-/4-kinase, catalytic domain"/>
    <property type="match status" value="1"/>
</dbReference>
<dbReference type="InterPro" id="IPR036940">
    <property type="entry name" value="PI3/4_kinase_cat_sf"/>
</dbReference>
<dbReference type="GO" id="GO:0004674">
    <property type="term" value="F:protein serine/threonine kinase activity"/>
    <property type="evidence" value="ECO:0007669"/>
    <property type="project" value="UniProtKB-KW"/>
</dbReference>
<keyword evidence="10" id="KW-0539">Nucleus</keyword>
<dbReference type="Gene3D" id="3.30.1010.10">
    <property type="entry name" value="Phosphatidylinositol 3-kinase Catalytic Subunit, Chain A, domain 4"/>
    <property type="match status" value="1"/>
</dbReference>
<comment type="subcellular location">
    <subcellularLocation>
        <location evidence="1">Nucleus</location>
    </subcellularLocation>
</comment>